<dbReference type="GO" id="GO:0005524">
    <property type="term" value="F:ATP binding"/>
    <property type="evidence" value="ECO:0007669"/>
    <property type="project" value="UniProtKB-KW"/>
</dbReference>
<accession>G8NV06</accession>
<evidence type="ECO:0000256" key="1">
    <source>
        <dbReference type="ARBA" id="ARBA00022448"/>
    </source>
</evidence>
<proteinExistence type="predicted"/>
<dbReference type="PROSITE" id="PS50893">
    <property type="entry name" value="ABC_TRANSPORTER_2"/>
    <property type="match status" value="1"/>
</dbReference>
<dbReference type="CDD" id="cd03230">
    <property type="entry name" value="ABC_DR_subfamily_A"/>
    <property type="match status" value="1"/>
</dbReference>
<dbReference type="InterPro" id="IPR003439">
    <property type="entry name" value="ABC_transporter-like_ATP-bd"/>
</dbReference>
<evidence type="ECO:0000313" key="5">
    <source>
        <dbReference type="EMBL" id="AEU38776.1"/>
    </source>
</evidence>
<evidence type="ECO:0000313" key="6">
    <source>
        <dbReference type="Proteomes" id="UP000007113"/>
    </source>
</evidence>
<dbReference type="InterPro" id="IPR003593">
    <property type="entry name" value="AAA+_ATPase"/>
</dbReference>
<keyword evidence="1" id="KW-0813">Transport</keyword>
<dbReference type="PROSITE" id="PS00211">
    <property type="entry name" value="ABC_TRANSPORTER_1"/>
    <property type="match status" value="1"/>
</dbReference>
<dbReference type="PANTHER" id="PTHR42711:SF17">
    <property type="entry name" value="ABC TRANSPORTER ATP-BINDING PROTEIN"/>
    <property type="match status" value="1"/>
</dbReference>
<reference evidence="5 6" key="1">
    <citation type="submission" date="2011-11" db="EMBL/GenBank/DDBJ databases">
        <title>Complete sequence of Granulicella mallensis MP5ACTX8.</title>
        <authorList>
            <consortium name="US DOE Joint Genome Institute"/>
            <person name="Lucas S."/>
            <person name="Copeland A."/>
            <person name="Lapidus A."/>
            <person name="Cheng J.-F."/>
            <person name="Goodwin L."/>
            <person name="Pitluck S."/>
            <person name="Peters L."/>
            <person name="Lu M."/>
            <person name="Detter J.C."/>
            <person name="Han C."/>
            <person name="Tapia R."/>
            <person name="Land M."/>
            <person name="Hauser L."/>
            <person name="Kyrpides N."/>
            <person name="Ivanova N."/>
            <person name="Mikhailova N."/>
            <person name="Pagani I."/>
            <person name="Rawat S."/>
            <person name="Mannisto M."/>
            <person name="Haggblom M."/>
            <person name="Woyke T."/>
        </authorList>
    </citation>
    <scope>NUCLEOTIDE SEQUENCE [LARGE SCALE GENOMIC DNA]</scope>
    <source>
        <strain evidence="6">ATCC BAA-1857 / DSM 23137 / MP5ACTX8</strain>
    </source>
</reference>
<evidence type="ECO:0000256" key="2">
    <source>
        <dbReference type="ARBA" id="ARBA00022741"/>
    </source>
</evidence>
<dbReference type="Pfam" id="PF00005">
    <property type="entry name" value="ABC_tran"/>
    <property type="match status" value="1"/>
</dbReference>
<dbReference type="SUPFAM" id="SSF52540">
    <property type="entry name" value="P-loop containing nucleoside triphosphate hydrolases"/>
    <property type="match status" value="1"/>
</dbReference>
<protein>
    <submittedName>
        <fullName evidence="5">Sulfate-transporting ATPase</fullName>
    </submittedName>
</protein>
<feature type="domain" description="ABC transporter" evidence="4">
    <location>
        <begin position="21"/>
        <end position="245"/>
    </location>
</feature>
<keyword evidence="2" id="KW-0547">Nucleotide-binding</keyword>
<dbReference type="InterPro" id="IPR050763">
    <property type="entry name" value="ABC_transporter_ATP-binding"/>
</dbReference>
<keyword evidence="6" id="KW-1185">Reference proteome</keyword>
<dbReference type="RefSeq" id="WP_014267647.1">
    <property type="nucleotide sequence ID" value="NC_016631.1"/>
</dbReference>
<dbReference type="GO" id="GO:0016887">
    <property type="term" value="F:ATP hydrolysis activity"/>
    <property type="evidence" value="ECO:0007669"/>
    <property type="project" value="InterPro"/>
</dbReference>
<dbReference type="AlphaFoldDB" id="G8NV06"/>
<dbReference type="InterPro" id="IPR027417">
    <property type="entry name" value="P-loop_NTPase"/>
</dbReference>
<dbReference type="KEGG" id="gma:AciX8_4505"/>
<dbReference type="SMART" id="SM00382">
    <property type="entry name" value="AAA"/>
    <property type="match status" value="1"/>
</dbReference>
<dbReference type="Gene3D" id="3.40.50.300">
    <property type="entry name" value="P-loop containing nucleotide triphosphate hydrolases"/>
    <property type="match status" value="1"/>
</dbReference>
<dbReference type="STRING" id="682795.AciX8_4505"/>
<organism evidence="5 6">
    <name type="scientific">Granulicella mallensis (strain ATCC BAA-1857 / DSM 23137 / MP5ACTX8)</name>
    <dbReference type="NCBI Taxonomy" id="682795"/>
    <lineage>
        <taxon>Bacteria</taxon>
        <taxon>Pseudomonadati</taxon>
        <taxon>Acidobacteriota</taxon>
        <taxon>Terriglobia</taxon>
        <taxon>Terriglobales</taxon>
        <taxon>Acidobacteriaceae</taxon>
        <taxon>Granulicella</taxon>
    </lineage>
</organism>
<dbReference type="eggNOG" id="COG1131">
    <property type="taxonomic scope" value="Bacteria"/>
</dbReference>
<dbReference type="OrthoDB" id="9804819at2"/>
<evidence type="ECO:0000259" key="4">
    <source>
        <dbReference type="PROSITE" id="PS50893"/>
    </source>
</evidence>
<evidence type="ECO:0000256" key="3">
    <source>
        <dbReference type="ARBA" id="ARBA00022840"/>
    </source>
</evidence>
<keyword evidence="3" id="KW-0067">ATP-binding</keyword>
<sequence length="325" mass="34472">MSVTAAFPETRQATNSRDTVASLGNITKRYSNGVVALDGLSLSLRRGEIVALLGPNGAGKSTAVKLMMGLSTPTAGDVRIFGADPRNAAARIRTGVMLQVGRAPEMLRVREHLAIFRGYYPNPMPYAEIVKAAGLEGIEARMFGQLSGGQKQRVLFGMALAGDPDLIFLDEPTVGLDIEARRGMWAQIRDLAARGKTVLLTTHYLEEADALAHRIVVINKGRVVCEGTPAEVKSMGAGLASPNGTSPGVNGVKIIRCVTTLTSEHLLAMPGVSAVEPHGNLTIVTSTQPESTLREMLALDQQLHALEVQSPALEDAFLALTADPS</sequence>
<dbReference type="EMBL" id="CP003130">
    <property type="protein sequence ID" value="AEU38776.1"/>
    <property type="molecule type" value="Genomic_DNA"/>
</dbReference>
<dbReference type="HOGENOM" id="CLU_000604_1_2_0"/>
<gene>
    <name evidence="5" type="ordered locus">AciX8_4505</name>
</gene>
<dbReference type="InterPro" id="IPR017871">
    <property type="entry name" value="ABC_transporter-like_CS"/>
</dbReference>
<name>G8NV06_GRAMM</name>
<dbReference type="PANTHER" id="PTHR42711">
    <property type="entry name" value="ABC TRANSPORTER ATP-BINDING PROTEIN"/>
    <property type="match status" value="1"/>
</dbReference>
<dbReference type="Proteomes" id="UP000007113">
    <property type="component" value="Chromosome"/>
</dbReference>